<organism evidence="1 2">
    <name type="scientific">Dioscorea zingiberensis</name>
    <dbReference type="NCBI Taxonomy" id="325984"/>
    <lineage>
        <taxon>Eukaryota</taxon>
        <taxon>Viridiplantae</taxon>
        <taxon>Streptophyta</taxon>
        <taxon>Embryophyta</taxon>
        <taxon>Tracheophyta</taxon>
        <taxon>Spermatophyta</taxon>
        <taxon>Magnoliopsida</taxon>
        <taxon>Liliopsida</taxon>
        <taxon>Dioscoreales</taxon>
        <taxon>Dioscoreaceae</taxon>
        <taxon>Dioscorea</taxon>
    </lineage>
</organism>
<proteinExistence type="predicted"/>
<gene>
    <name evidence="1" type="ORF">J5N97_018304</name>
</gene>
<evidence type="ECO:0000313" key="2">
    <source>
        <dbReference type="Proteomes" id="UP001085076"/>
    </source>
</evidence>
<dbReference type="OrthoDB" id="10553030at2759"/>
<dbReference type="Proteomes" id="UP001085076">
    <property type="component" value="Miscellaneous, Linkage group lg04"/>
</dbReference>
<accession>A0A9D5HH68</accession>
<dbReference type="EMBL" id="JAGGNH010000004">
    <property type="protein sequence ID" value="KAJ0976339.1"/>
    <property type="molecule type" value="Genomic_DNA"/>
</dbReference>
<dbReference type="AlphaFoldDB" id="A0A9D5HH68"/>
<sequence length="91" mass="9797">MEMELEMDEGENGAEGKLAVLQGGEHLTLEVLNAIGQVMENTSYGAVYKAKLNNGGAIIALRLLREGNCKDPSSCSLRHPSVSLLNAPNWQ</sequence>
<name>A0A9D5HH68_9LILI</name>
<keyword evidence="2" id="KW-1185">Reference proteome</keyword>
<reference evidence="1" key="1">
    <citation type="submission" date="2021-03" db="EMBL/GenBank/DDBJ databases">
        <authorList>
            <person name="Li Z."/>
            <person name="Yang C."/>
        </authorList>
    </citation>
    <scope>NUCLEOTIDE SEQUENCE</scope>
    <source>
        <strain evidence="1">Dzin_1.0</strain>
        <tissue evidence="1">Leaf</tissue>
    </source>
</reference>
<evidence type="ECO:0000313" key="1">
    <source>
        <dbReference type="EMBL" id="KAJ0976339.1"/>
    </source>
</evidence>
<protein>
    <submittedName>
        <fullName evidence="1">Uncharacterized protein</fullName>
    </submittedName>
</protein>
<comment type="caution">
    <text evidence="1">The sequence shown here is derived from an EMBL/GenBank/DDBJ whole genome shotgun (WGS) entry which is preliminary data.</text>
</comment>
<reference evidence="1" key="2">
    <citation type="journal article" date="2022" name="Hortic Res">
        <title>The genome of Dioscorea zingiberensis sheds light on the biosynthesis, origin and evolution of the medicinally important diosgenin saponins.</title>
        <authorList>
            <person name="Li Y."/>
            <person name="Tan C."/>
            <person name="Li Z."/>
            <person name="Guo J."/>
            <person name="Li S."/>
            <person name="Chen X."/>
            <person name="Wang C."/>
            <person name="Dai X."/>
            <person name="Yang H."/>
            <person name="Song W."/>
            <person name="Hou L."/>
            <person name="Xu J."/>
            <person name="Tong Z."/>
            <person name="Xu A."/>
            <person name="Yuan X."/>
            <person name="Wang W."/>
            <person name="Yang Q."/>
            <person name="Chen L."/>
            <person name="Sun Z."/>
            <person name="Wang K."/>
            <person name="Pan B."/>
            <person name="Chen J."/>
            <person name="Bao Y."/>
            <person name="Liu F."/>
            <person name="Qi X."/>
            <person name="Gang D.R."/>
            <person name="Wen J."/>
            <person name="Li J."/>
        </authorList>
    </citation>
    <scope>NUCLEOTIDE SEQUENCE</scope>
    <source>
        <strain evidence="1">Dzin_1.0</strain>
    </source>
</reference>